<dbReference type="SUPFAM" id="SSF51338">
    <property type="entry name" value="Composite domain of metallo-dependent hydrolases"/>
    <property type="match status" value="1"/>
</dbReference>
<dbReference type="RefSeq" id="WP_379902364.1">
    <property type="nucleotide sequence ID" value="NZ_JBHRTR010000028.1"/>
</dbReference>
<proteinExistence type="predicted"/>
<organism evidence="2 3">
    <name type="scientific">Marinibaculum pumilum</name>
    <dbReference type="NCBI Taxonomy" id="1766165"/>
    <lineage>
        <taxon>Bacteria</taxon>
        <taxon>Pseudomonadati</taxon>
        <taxon>Pseudomonadota</taxon>
        <taxon>Alphaproteobacteria</taxon>
        <taxon>Rhodospirillales</taxon>
        <taxon>Rhodospirillaceae</taxon>
        <taxon>Marinibaculum</taxon>
    </lineage>
</organism>
<feature type="domain" description="Amidohydrolase 3" evidence="1">
    <location>
        <begin position="47"/>
        <end position="461"/>
    </location>
</feature>
<evidence type="ECO:0000313" key="3">
    <source>
        <dbReference type="Proteomes" id="UP001595528"/>
    </source>
</evidence>
<dbReference type="EMBL" id="JBHRTR010000028">
    <property type="protein sequence ID" value="MFC3228858.1"/>
    <property type="molecule type" value="Genomic_DNA"/>
</dbReference>
<dbReference type="SUPFAM" id="SSF51556">
    <property type="entry name" value="Metallo-dependent hydrolases"/>
    <property type="match status" value="1"/>
</dbReference>
<dbReference type="Gene3D" id="2.30.40.10">
    <property type="entry name" value="Urease, subunit C, domain 1"/>
    <property type="match status" value="1"/>
</dbReference>
<dbReference type="InterPro" id="IPR013108">
    <property type="entry name" value="Amidohydro_3"/>
</dbReference>
<dbReference type="PANTHER" id="PTHR11647:SF1">
    <property type="entry name" value="COLLAPSIN RESPONSE MEDIATOR PROTEIN"/>
    <property type="match status" value="1"/>
</dbReference>
<accession>A0ABV7L2L7</accession>
<dbReference type="InterPro" id="IPR050378">
    <property type="entry name" value="Metallo-dep_Hydrolases_sf"/>
</dbReference>
<dbReference type="PANTHER" id="PTHR11647">
    <property type="entry name" value="HYDRANTOINASE/DIHYDROPYRIMIDINASE FAMILY MEMBER"/>
    <property type="match status" value="1"/>
</dbReference>
<dbReference type="Gene3D" id="3.30.1490.130">
    <property type="entry name" value="D-aminoacylase. Domain 3"/>
    <property type="match status" value="1"/>
</dbReference>
<dbReference type="CDD" id="cd01297">
    <property type="entry name" value="D-aminoacylase"/>
    <property type="match status" value="1"/>
</dbReference>
<keyword evidence="3" id="KW-1185">Reference proteome</keyword>
<evidence type="ECO:0000313" key="2">
    <source>
        <dbReference type="EMBL" id="MFC3228858.1"/>
    </source>
</evidence>
<dbReference type="Gene3D" id="3.20.20.140">
    <property type="entry name" value="Metal-dependent hydrolases"/>
    <property type="match status" value="1"/>
</dbReference>
<dbReference type="Pfam" id="PF07969">
    <property type="entry name" value="Amidohydro_3"/>
    <property type="match status" value="1"/>
</dbReference>
<name>A0ABV7L2L7_9PROT</name>
<protein>
    <submittedName>
        <fullName evidence="2">Amidohydrolase family protein</fullName>
    </submittedName>
</protein>
<dbReference type="InterPro" id="IPR023100">
    <property type="entry name" value="D-aminoacylase_insert_dom_sf"/>
</dbReference>
<evidence type="ECO:0000259" key="1">
    <source>
        <dbReference type="Pfam" id="PF07969"/>
    </source>
</evidence>
<dbReference type="Proteomes" id="UP001595528">
    <property type="component" value="Unassembled WGS sequence"/>
</dbReference>
<comment type="caution">
    <text evidence="2">The sequence shown here is derived from an EMBL/GenBank/DDBJ whole genome shotgun (WGS) entry which is preliminary data.</text>
</comment>
<reference evidence="3" key="1">
    <citation type="journal article" date="2019" name="Int. J. Syst. Evol. Microbiol.">
        <title>The Global Catalogue of Microorganisms (GCM) 10K type strain sequencing project: providing services to taxonomists for standard genome sequencing and annotation.</title>
        <authorList>
            <consortium name="The Broad Institute Genomics Platform"/>
            <consortium name="The Broad Institute Genome Sequencing Center for Infectious Disease"/>
            <person name="Wu L."/>
            <person name="Ma J."/>
        </authorList>
    </citation>
    <scope>NUCLEOTIDE SEQUENCE [LARGE SCALE GENOMIC DNA]</scope>
    <source>
        <strain evidence="3">KCTC 42964</strain>
    </source>
</reference>
<gene>
    <name evidence="2" type="ORF">ACFOGJ_16555</name>
</gene>
<dbReference type="InterPro" id="IPR032466">
    <property type="entry name" value="Metal_Hydrolase"/>
</dbReference>
<dbReference type="InterPro" id="IPR011059">
    <property type="entry name" value="Metal-dep_hydrolase_composite"/>
</dbReference>
<sequence length="480" mass="50660">MPDKADLVIRSATIVDGGGGPAMRGDLAVAEGRIQAIGALGDVTGEREIDGTGQVLCPGFIDVHTHDDRELLSAPAMTPKVSQGVTTVVAGNCGVSLAPLVTDERPVPPLDLLGVEWFRFAEFGRYLEAVDAARPVTNAVFLVGHQTLRYGAMGRDLDCAASAGETAAMAAQVEAAMRAGAIGLSTGLFYPPAQAAPTEEIVALAKVAGAAGGLYATHLRDEGDALEESVAEALTIGREGALPVVFSHHKATGRKNFGKVRRSLAQIDAAAAGQKVALDVYPYAAGSTVLLPQRIDMAEKVMITWSEAMPDAGGRYLHDLAAEHGLSDQEMAVRLQPAGAIYFMMNEADVQTVLRHPMAMIGSDGIPTDPRPHPRLWGTFPRVLGHYVRELNLMPLEEAVRRMTGLPAETFGLRDRGRLVPGAWADLVLFDPATVIDRASFDNPIQTSAGIGMVAVNGEVVWADGAATDARPGRALRRAA</sequence>